<dbReference type="Pfam" id="PF02705">
    <property type="entry name" value="K_trans"/>
    <property type="match status" value="1"/>
</dbReference>
<evidence type="ECO:0000256" key="6">
    <source>
        <dbReference type="ARBA" id="ARBA00022847"/>
    </source>
</evidence>
<feature type="transmembrane region" description="Helical" evidence="11">
    <location>
        <begin position="92"/>
        <end position="112"/>
    </location>
</feature>
<feature type="transmembrane region" description="Helical" evidence="11">
    <location>
        <begin position="414"/>
        <end position="432"/>
    </location>
</feature>
<evidence type="ECO:0000256" key="3">
    <source>
        <dbReference type="ARBA" id="ARBA00022475"/>
    </source>
</evidence>
<dbReference type="AlphaFoldDB" id="A0A7W9WD96"/>
<dbReference type="Proteomes" id="UP000532746">
    <property type="component" value="Unassembled WGS sequence"/>
</dbReference>
<reference evidence="14 15" key="1">
    <citation type="submission" date="2020-08" db="EMBL/GenBank/DDBJ databases">
        <title>Genomic Encyclopedia of Type Strains, Phase IV (KMG-IV): sequencing the most valuable type-strain genomes for metagenomic binning, comparative biology and taxonomic classification.</title>
        <authorList>
            <person name="Goeker M."/>
        </authorList>
    </citation>
    <scope>NUCLEOTIDE SEQUENCE [LARGE SCALE GENOMIC DNA]</scope>
    <source>
        <strain evidence="14 15">DSM 26718</strain>
    </source>
</reference>
<comment type="subcellular location">
    <subcellularLocation>
        <location evidence="11">Cell membrane</location>
        <topology evidence="11">Multi-pass membrane protein</topology>
    </subcellularLocation>
    <subcellularLocation>
        <location evidence="1">Membrane</location>
        <topology evidence="1">Multi-pass membrane protein</topology>
    </subcellularLocation>
</comment>
<proteinExistence type="inferred from homology"/>
<comment type="function">
    <text evidence="11">Transport of potassium into the cell. Likely operates as a K(+):H(+) symporter.</text>
</comment>
<evidence type="ECO:0000256" key="10">
    <source>
        <dbReference type="ARBA" id="ARBA00023136"/>
    </source>
</evidence>
<organism evidence="14 15">
    <name type="scientific">Hymenobacter luteus</name>
    <dbReference type="NCBI Taxonomy" id="1411122"/>
    <lineage>
        <taxon>Bacteria</taxon>
        <taxon>Pseudomonadati</taxon>
        <taxon>Bacteroidota</taxon>
        <taxon>Cytophagia</taxon>
        <taxon>Cytophagales</taxon>
        <taxon>Hymenobacteraceae</taxon>
        <taxon>Hymenobacter</taxon>
    </lineage>
</organism>
<dbReference type="GO" id="GO:0015293">
    <property type="term" value="F:symporter activity"/>
    <property type="evidence" value="ECO:0007669"/>
    <property type="project" value="UniProtKB-UniRule"/>
</dbReference>
<dbReference type="RefSeq" id="WP_183404063.1">
    <property type="nucleotide sequence ID" value="NZ_JACHGG010000003.1"/>
</dbReference>
<keyword evidence="9 11" id="KW-0406">Ion transport</keyword>
<evidence type="ECO:0000256" key="7">
    <source>
        <dbReference type="ARBA" id="ARBA00022958"/>
    </source>
</evidence>
<keyword evidence="2 11" id="KW-0813">Transport</keyword>
<gene>
    <name evidence="11" type="primary">kup</name>
    <name evidence="14" type="ORF">HNQ93_002312</name>
</gene>
<feature type="transmembrane region" description="Helical" evidence="11">
    <location>
        <begin position="387"/>
        <end position="408"/>
    </location>
</feature>
<evidence type="ECO:0000256" key="5">
    <source>
        <dbReference type="ARBA" id="ARBA00022692"/>
    </source>
</evidence>
<dbReference type="EMBL" id="JACHGG010000003">
    <property type="protein sequence ID" value="MBB6059452.1"/>
    <property type="molecule type" value="Genomic_DNA"/>
</dbReference>
<protein>
    <recommendedName>
        <fullName evidence="11">Probable potassium transport system protein Kup</fullName>
    </recommendedName>
</protein>
<dbReference type="InterPro" id="IPR053952">
    <property type="entry name" value="K_trans_C"/>
</dbReference>
<name>A0A7W9WD96_9BACT</name>
<evidence type="ECO:0000313" key="14">
    <source>
        <dbReference type="EMBL" id="MBB6059452.1"/>
    </source>
</evidence>
<feature type="transmembrane region" description="Helical" evidence="11">
    <location>
        <begin position="203"/>
        <end position="223"/>
    </location>
</feature>
<comment type="similarity">
    <text evidence="11">Belongs to the HAK/KUP transporter (TC 2.A.72) family.</text>
</comment>
<feature type="transmembrane region" description="Helical" evidence="11">
    <location>
        <begin position="132"/>
        <end position="151"/>
    </location>
</feature>
<comment type="caution">
    <text evidence="14">The sequence shown here is derived from an EMBL/GenBank/DDBJ whole genome shotgun (WGS) entry which is preliminary data.</text>
</comment>
<dbReference type="InterPro" id="IPR003855">
    <property type="entry name" value="K+_transporter"/>
</dbReference>
<comment type="catalytic activity">
    <reaction evidence="11">
        <text>K(+)(in) + H(+)(in) = K(+)(out) + H(+)(out)</text>
        <dbReference type="Rhea" id="RHEA:28490"/>
        <dbReference type="ChEBI" id="CHEBI:15378"/>
        <dbReference type="ChEBI" id="CHEBI:29103"/>
    </reaction>
</comment>
<evidence type="ECO:0000256" key="1">
    <source>
        <dbReference type="ARBA" id="ARBA00004141"/>
    </source>
</evidence>
<dbReference type="GO" id="GO:0005886">
    <property type="term" value="C:plasma membrane"/>
    <property type="evidence" value="ECO:0007669"/>
    <property type="project" value="UniProtKB-SubCell"/>
</dbReference>
<evidence type="ECO:0000256" key="9">
    <source>
        <dbReference type="ARBA" id="ARBA00023065"/>
    </source>
</evidence>
<evidence type="ECO:0000256" key="4">
    <source>
        <dbReference type="ARBA" id="ARBA00022538"/>
    </source>
</evidence>
<evidence type="ECO:0000256" key="2">
    <source>
        <dbReference type="ARBA" id="ARBA00022448"/>
    </source>
</evidence>
<keyword evidence="8 11" id="KW-1133">Transmembrane helix</keyword>
<keyword evidence="15" id="KW-1185">Reference proteome</keyword>
<feature type="transmembrane region" description="Helical" evidence="11">
    <location>
        <begin position="235"/>
        <end position="256"/>
    </location>
</feature>
<evidence type="ECO:0000256" key="8">
    <source>
        <dbReference type="ARBA" id="ARBA00022989"/>
    </source>
</evidence>
<accession>A0A7W9WD96</accession>
<dbReference type="InterPro" id="IPR053951">
    <property type="entry name" value="K_trans_N"/>
</dbReference>
<keyword evidence="3 11" id="KW-1003">Cell membrane</keyword>
<evidence type="ECO:0000313" key="15">
    <source>
        <dbReference type="Proteomes" id="UP000532746"/>
    </source>
</evidence>
<feature type="domain" description="K+ potassium transporter integral membrane" evidence="12">
    <location>
        <begin position="16"/>
        <end position="441"/>
    </location>
</feature>
<keyword evidence="4 11" id="KW-0633">Potassium transport</keyword>
<feature type="transmembrane region" description="Helical" evidence="11">
    <location>
        <begin position="163"/>
        <end position="183"/>
    </location>
</feature>
<dbReference type="InterPro" id="IPR023051">
    <property type="entry name" value="Kup"/>
</dbReference>
<feature type="transmembrane region" description="Helical" evidence="11">
    <location>
        <begin position="276"/>
        <end position="308"/>
    </location>
</feature>
<keyword evidence="7 11" id="KW-0630">Potassium</keyword>
<keyword evidence="5 11" id="KW-0812">Transmembrane</keyword>
<dbReference type="PANTHER" id="PTHR30540">
    <property type="entry name" value="OSMOTIC STRESS POTASSIUM TRANSPORTER"/>
    <property type="match status" value="1"/>
</dbReference>
<feature type="transmembrane region" description="Helical" evidence="11">
    <location>
        <begin position="360"/>
        <end position="380"/>
    </location>
</feature>
<sequence length="645" mass="72256">MDAKHQHTAISTAGLLIALGIIYGDIGTSPLYVMKAIVPGRIDPDLVYGGISCVLWTLTLQTTIKYVLLTLNADNNGEGGIFSLYTLVRRRGAWLSGIAIVGGAALLADGVITPPVSVSSAIEGLEAVYPDIQTVPIVIAILIGLFLLQSFGTQIVGKAFGPIMLLWFSMLAALGVYGILQHPEILKAINPYYAYNMLANRPGGFWLLGSVFLCTTGAEALYSDLGHCGKGNIRISWVFVKLCLVLNYFGQGGWLVAHQGEQLNGRNPFYALMPEWFLLIGIGIATIAAIIASQALITGSFTLVAEAIRLNMWPKVRLNYPTDVKGQLYVPSMNRLLLLGCIAVVLYFRRSENMEAAYGLAITVTMLMTTVLLSMWLLYVKRVPKPVVALFVLVYGLIEGSFLVANLIKFPHGGWVSVAISLALISVMYVWLRAYFIKRRLTEFVKIEPYIEALKQLSNDETVSKYATHLVFMSSAERQSEIESKIIYSIFQKRPKRADIYWFVHVDTTDEPYTMEYKVTELAHDDVFRITFRLGFRVEQRINLYFRKVVEDLVRNKEVDITSRYESLSKQHVTGDFRFVVLEKFLSVENEFPMVEKLVMQAYFYIKQFIASEDKYFGLDTSSVKVEKVPLVITPVREVALKRIG</sequence>
<feature type="domain" description="K+ potassium transporter C-terminal" evidence="13">
    <location>
        <begin position="468"/>
        <end position="624"/>
    </location>
</feature>
<dbReference type="GO" id="GO:0015079">
    <property type="term" value="F:potassium ion transmembrane transporter activity"/>
    <property type="evidence" value="ECO:0007669"/>
    <property type="project" value="UniProtKB-UniRule"/>
</dbReference>
<keyword evidence="10 11" id="KW-0472">Membrane</keyword>
<evidence type="ECO:0000259" key="13">
    <source>
        <dbReference type="Pfam" id="PF22776"/>
    </source>
</evidence>
<feature type="transmembrane region" description="Helical" evidence="11">
    <location>
        <begin position="328"/>
        <end position="348"/>
    </location>
</feature>
<dbReference type="HAMAP" id="MF_01522">
    <property type="entry name" value="Kup"/>
    <property type="match status" value="1"/>
</dbReference>
<evidence type="ECO:0000256" key="11">
    <source>
        <dbReference type="HAMAP-Rule" id="MF_01522"/>
    </source>
</evidence>
<dbReference type="PANTHER" id="PTHR30540:SF83">
    <property type="entry name" value="K+ POTASSIUM TRANSPORTER"/>
    <property type="match status" value="1"/>
</dbReference>
<evidence type="ECO:0000259" key="12">
    <source>
        <dbReference type="Pfam" id="PF02705"/>
    </source>
</evidence>
<keyword evidence="6 11" id="KW-0769">Symport</keyword>
<feature type="transmembrane region" description="Helical" evidence="11">
    <location>
        <begin position="48"/>
        <end position="71"/>
    </location>
</feature>
<dbReference type="Pfam" id="PF22776">
    <property type="entry name" value="K_trans_C"/>
    <property type="match status" value="1"/>
</dbReference>